<dbReference type="Gene3D" id="2.40.330.10">
    <property type="entry name" value="DNA-binding pseudobarrel domain"/>
    <property type="match status" value="2"/>
</dbReference>
<dbReference type="InterPro" id="IPR015300">
    <property type="entry name" value="DNA-bd_pseudobarrel_sf"/>
</dbReference>
<dbReference type="SUPFAM" id="SSF101936">
    <property type="entry name" value="DNA-binding pseudobarrel domain"/>
    <property type="match status" value="2"/>
</dbReference>
<dbReference type="InterPro" id="IPR003340">
    <property type="entry name" value="B3_DNA-bd"/>
</dbReference>
<evidence type="ECO:0000313" key="8">
    <source>
        <dbReference type="Proteomes" id="UP000596660"/>
    </source>
</evidence>
<dbReference type="AlphaFoldDB" id="A0A803ML07"/>
<dbReference type="GO" id="GO:0005634">
    <property type="term" value="C:nucleus"/>
    <property type="evidence" value="ECO:0007669"/>
    <property type="project" value="UniProtKB-SubCell"/>
</dbReference>
<dbReference type="OMA" id="ICTFELM"/>
<evidence type="ECO:0000259" key="6">
    <source>
        <dbReference type="PROSITE" id="PS50863"/>
    </source>
</evidence>
<organism evidence="7 8">
    <name type="scientific">Chenopodium quinoa</name>
    <name type="common">Quinoa</name>
    <dbReference type="NCBI Taxonomy" id="63459"/>
    <lineage>
        <taxon>Eukaryota</taxon>
        <taxon>Viridiplantae</taxon>
        <taxon>Streptophyta</taxon>
        <taxon>Embryophyta</taxon>
        <taxon>Tracheophyta</taxon>
        <taxon>Spermatophyta</taxon>
        <taxon>Magnoliopsida</taxon>
        <taxon>eudicotyledons</taxon>
        <taxon>Gunneridae</taxon>
        <taxon>Pentapetalae</taxon>
        <taxon>Caryophyllales</taxon>
        <taxon>Chenopodiaceae</taxon>
        <taxon>Chenopodioideae</taxon>
        <taxon>Atripliceae</taxon>
        <taxon>Chenopodium</taxon>
    </lineage>
</organism>
<evidence type="ECO:0000256" key="2">
    <source>
        <dbReference type="ARBA" id="ARBA00023015"/>
    </source>
</evidence>
<keyword evidence="3" id="KW-0238">DNA-binding</keyword>
<evidence type="ECO:0000256" key="3">
    <source>
        <dbReference type="ARBA" id="ARBA00023125"/>
    </source>
</evidence>
<dbReference type="CDD" id="cd10017">
    <property type="entry name" value="B3_DNA"/>
    <property type="match status" value="2"/>
</dbReference>
<protein>
    <recommendedName>
        <fullName evidence="6">TF-B3 domain-containing protein</fullName>
    </recommendedName>
</protein>
<keyword evidence="4" id="KW-0804">Transcription</keyword>
<feature type="domain" description="TF-B3" evidence="6">
    <location>
        <begin position="162"/>
        <end position="220"/>
    </location>
</feature>
<dbReference type="Gramene" id="AUR62031619-RA">
    <property type="protein sequence ID" value="AUR62031619-RA:cds"/>
    <property type="gene ID" value="AUR62031619"/>
</dbReference>
<dbReference type="PROSITE" id="PS50863">
    <property type="entry name" value="B3"/>
    <property type="match status" value="2"/>
</dbReference>
<keyword evidence="5" id="KW-0539">Nucleus</keyword>
<evidence type="ECO:0000256" key="4">
    <source>
        <dbReference type="ARBA" id="ARBA00023163"/>
    </source>
</evidence>
<reference evidence="7" key="2">
    <citation type="submission" date="2021-03" db="UniProtKB">
        <authorList>
            <consortium name="EnsemblPlants"/>
        </authorList>
    </citation>
    <scope>IDENTIFICATION</scope>
</reference>
<dbReference type="EnsemblPlants" id="AUR62031619-RA">
    <property type="protein sequence ID" value="AUR62031619-RA:cds"/>
    <property type="gene ID" value="AUR62031619"/>
</dbReference>
<keyword evidence="8" id="KW-1185">Reference proteome</keyword>
<accession>A0A803ML07</accession>
<dbReference type="Pfam" id="PF02362">
    <property type="entry name" value="B3"/>
    <property type="match status" value="2"/>
</dbReference>
<dbReference type="PANTHER" id="PTHR31391">
    <property type="entry name" value="B3 DOMAIN-CONTAINING PROTEIN OS11G0197600-RELATED"/>
    <property type="match status" value="1"/>
</dbReference>
<keyword evidence="2" id="KW-0805">Transcription regulation</keyword>
<dbReference type="InterPro" id="IPR044837">
    <property type="entry name" value="REM16-like"/>
</dbReference>
<dbReference type="GO" id="GO:0003677">
    <property type="term" value="F:DNA binding"/>
    <property type="evidence" value="ECO:0007669"/>
    <property type="project" value="UniProtKB-KW"/>
</dbReference>
<evidence type="ECO:0000256" key="1">
    <source>
        <dbReference type="ARBA" id="ARBA00004123"/>
    </source>
</evidence>
<comment type="subcellular location">
    <subcellularLocation>
        <location evidence="1">Nucleus</location>
    </subcellularLocation>
</comment>
<reference evidence="7" key="1">
    <citation type="journal article" date="2017" name="Nature">
        <title>The genome of Chenopodium quinoa.</title>
        <authorList>
            <person name="Jarvis D.E."/>
            <person name="Ho Y.S."/>
            <person name="Lightfoot D.J."/>
            <person name="Schmoeckel S.M."/>
            <person name="Li B."/>
            <person name="Borm T.J.A."/>
            <person name="Ohyanagi H."/>
            <person name="Mineta K."/>
            <person name="Michell C.T."/>
            <person name="Saber N."/>
            <person name="Kharbatia N.M."/>
            <person name="Rupper R.R."/>
            <person name="Sharp A.R."/>
            <person name="Dally N."/>
            <person name="Boughton B.A."/>
            <person name="Woo Y.H."/>
            <person name="Gao G."/>
            <person name="Schijlen E.G.W.M."/>
            <person name="Guo X."/>
            <person name="Momin A.A."/>
            <person name="Negrao S."/>
            <person name="Al-Babili S."/>
            <person name="Gehring C."/>
            <person name="Roessner U."/>
            <person name="Jung C."/>
            <person name="Murphy K."/>
            <person name="Arold S.T."/>
            <person name="Gojobori T."/>
            <person name="van der Linden C.G."/>
            <person name="van Loo E.N."/>
            <person name="Jellen E.N."/>
            <person name="Maughan P.J."/>
            <person name="Tester M."/>
        </authorList>
    </citation>
    <scope>NUCLEOTIDE SEQUENCE [LARGE SCALE GENOMIC DNA]</scope>
    <source>
        <strain evidence="7">cv. PI 614886</strain>
    </source>
</reference>
<proteinExistence type="predicted"/>
<name>A0A803ML07_CHEQI</name>
<dbReference type="PANTHER" id="PTHR31391:SF64">
    <property type="entry name" value="B3 DOMAIN-CONTAINING PROTEIN OS06G0112300"/>
    <property type="match status" value="1"/>
</dbReference>
<dbReference type="Proteomes" id="UP000596660">
    <property type="component" value="Unplaced"/>
</dbReference>
<dbReference type="SMART" id="SM01019">
    <property type="entry name" value="B3"/>
    <property type="match status" value="2"/>
</dbReference>
<evidence type="ECO:0000313" key="7">
    <source>
        <dbReference type="EnsemblPlants" id="AUR62031619-RA:cds"/>
    </source>
</evidence>
<sequence length="239" mass="27395">MKPRVNTCEDIDIEPKTGAPFFHIILTKTHVCPRYLLTIPAEGARILPDIEVPMILTRGTKSWRMNYIGKNVVHKRFDNRWKQFVVDNKLKVGDICTFELMSKDPMRDMNEEQQLDPVSIDTEEDEEIEPLSGNPMFHTIPAAIAHILPHKTAPVTLTRGKKSWETTYFGRHPTHKRFELSSWKEFVVDNKLRVGDVCIFERMTLGDEALKLKVQVLRGDFPSILLGNDGTSDNPIVVE</sequence>
<evidence type="ECO:0000256" key="5">
    <source>
        <dbReference type="ARBA" id="ARBA00023242"/>
    </source>
</evidence>
<feature type="domain" description="TF-B3" evidence="6">
    <location>
        <begin position="22"/>
        <end position="114"/>
    </location>
</feature>